<feature type="compositionally biased region" description="Polar residues" evidence="1">
    <location>
        <begin position="243"/>
        <end position="260"/>
    </location>
</feature>
<evidence type="ECO:0000256" key="2">
    <source>
        <dbReference type="SAM" id="Phobius"/>
    </source>
</evidence>
<dbReference type="EMBL" id="CACSAS010000001">
    <property type="protein sequence ID" value="CAA0089566.1"/>
    <property type="molecule type" value="Genomic_DNA"/>
</dbReference>
<evidence type="ECO:0000313" key="4">
    <source>
        <dbReference type="Proteomes" id="UP000433050"/>
    </source>
</evidence>
<evidence type="ECO:0000313" key="3">
    <source>
        <dbReference type="EMBL" id="CAA0089566.1"/>
    </source>
</evidence>
<feature type="transmembrane region" description="Helical" evidence="2">
    <location>
        <begin position="7"/>
        <end position="24"/>
    </location>
</feature>
<gene>
    <name evidence="3" type="ORF">STARVERO_00965</name>
</gene>
<protein>
    <submittedName>
        <fullName evidence="3">Uncharacterized protein</fullName>
    </submittedName>
</protein>
<reference evidence="3 4" key="1">
    <citation type="submission" date="2019-12" db="EMBL/GenBank/DDBJ databases">
        <authorList>
            <person name="Reyes-Prieto M."/>
        </authorList>
    </citation>
    <scope>NUCLEOTIDE SEQUENCE [LARGE SCALE GENOMIC DNA]</scope>
    <source>
        <strain evidence="3">HF14-78462</strain>
    </source>
</reference>
<proteinExistence type="predicted"/>
<keyword evidence="4" id="KW-1185">Reference proteome</keyword>
<dbReference type="AlphaFoldDB" id="A0A5S9NIJ9"/>
<keyword evidence="2" id="KW-1133">Transmembrane helix</keyword>
<evidence type="ECO:0000256" key="1">
    <source>
        <dbReference type="SAM" id="MobiDB-lite"/>
    </source>
</evidence>
<name>A0A5S9NIJ9_9HYPH</name>
<organism evidence="3 4">
    <name type="scientific">Starkeya nomas</name>
    <dbReference type="NCBI Taxonomy" id="2666134"/>
    <lineage>
        <taxon>Bacteria</taxon>
        <taxon>Pseudomonadati</taxon>
        <taxon>Pseudomonadota</taxon>
        <taxon>Alphaproteobacteria</taxon>
        <taxon>Hyphomicrobiales</taxon>
        <taxon>Xanthobacteraceae</taxon>
        <taxon>Starkeya</taxon>
    </lineage>
</organism>
<keyword evidence="2" id="KW-0472">Membrane</keyword>
<feature type="compositionally biased region" description="Low complexity" evidence="1">
    <location>
        <begin position="228"/>
        <end position="242"/>
    </location>
</feature>
<feature type="region of interest" description="Disordered" evidence="1">
    <location>
        <begin position="193"/>
        <end position="300"/>
    </location>
</feature>
<keyword evidence="2" id="KW-0812">Transmembrane</keyword>
<sequence>MHPKWRAPACYVGVALLCAVYLIVVPGVNLVDVAAGAGIGAAVMWAINEWETGKWNVTLSVQPAFAAAAGQPVPQYAGMAFQGVPTQMVPVMQPAGQAVPMQPVPMQYAPAQAMPQQAAPMQQAAAEVPVPPVAEVTALPTLAEPEPRHRVDAGAPTPSKMEKWEIDEKEPSWDPTALAETWAKLRAELSINRPSRPAVSPDLPRNAQFARTPDPKTQRPAGPTFLRQPAQKAAPAKPQTATGTSKPGNYTLGSYSQNGGSLLATYGTAGNGTAPRKTAGATDPARQPNSFLRTGALRPR</sequence>
<dbReference type="Proteomes" id="UP000433050">
    <property type="component" value="Unassembled WGS sequence"/>
</dbReference>
<dbReference type="RefSeq" id="WP_159598088.1">
    <property type="nucleotide sequence ID" value="NZ_CACSAS010000001.1"/>
</dbReference>
<accession>A0A5S9NIJ9</accession>